<dbReference type="PANTHER" id="PTHR32194:SF0">
    <property type="entry name" value="ATP-DEPENDENT PROTEASE SUBUNIT HSLV"/>
    <property type="match status" value="1"/>
</dbReference>
<feature type="active site" description="Nucleophile" evidence="9">
    <location>
        <position position="61"/>
    </location>
</feature>
<feature type="chain" id="PRO_5041499281" description="Proteasome subunit beta" evidence="9">
    <location>
        <begin position="61"/>
        <end position="289"/>
    </location>
</feature>
<dbReference type="SUPFAM" id="SSF56235">
    <property type="entry name" value="N-terminal nucleophile aminohydrolases (Ntn hydrolases)"/>
    <property type="match status" value="1"/>
</dbReference>
<evidence type="ECO:0000256" key="2">
    <source>
        <dbReference type="ARBA" id="ARBA00022490"/>
    </source>
</evidence>
<accession>A0AA41U962</accession>
<evidence type="ECO:0000256" key="9">
    <source>
        <dbReference type="HAMAP-Rule" id="MF_02113"/>
    </source>
</evidence>
<dbReference type="HAMAP" id="MF_02113_B">
    <property type="entry name" value="Proteasome_B_B"/>
    <property type="match status" value="1"/>
</dbReference>
<keyword evidence="3 9" id="KW-0645">Protease</keyword>
<dbReference type="InterPro" id="IPR022483">
    <property type="entry name" value="PSB_actinobac"/>
</dbReference>
<evidence type="ECO:0000256" key="10">
    <source>
        <dbReference type="NCBIfam" id="TIGR03690"/>
    </source>
</evidence>
<comment type="subunit">
    <text evidence="9">The 20S proteasome core is composed of 14 alpha and 14 beta subunits that assemble into four stacked heptameric rings, resulting in a barrel-shaped structure. The two inner rings, each composed of seven catalytic beta subunits, are sandwiched by two outer rings, each composed of seven alpha subunits. The catalytic chamber with the active sites is on the inside of the barrel. Has a gated structure, the ends of the cylinder being occluded by the N-termini of the alpha-subunits. Is capped by the proteasome-associated ATPase, ARC.</text>
</comment>
<evidence type="ECO:0000256" key="1">
    <source>
        <dbReference type="ARBA" id="ARBA00001198"/>
    </source>
</evidence>
<dbReference type="PROSITE" id="PS51476">
    <property type="entry name" value="PROTEASOME_BETA_2"/>
    <property type="match status" value="1"/>
</dbReference>
<keyword evidence="8 9" id="KW-0865">Zymogen</keyword>
<dbReference type="NCBIfam" id="TIGR03690">
    <property type="entry name" value="20S_bact_beta"/>
    <property type="match status" value="1"/>
</dbReference>
<dbReference type="PANTHER" id="PTHR32194">
    <property type="entry name" value="METALLOPROTEASE TLDD"/>
    <property type="match status" value="1"/>
</dbReference>
<dbReference type="GO" id="GO:0010498">
    <property type="term" value="P:proteasomal protein catabolic process"/>
    <property type="evidence" value="ECO:0007669"/>
    <property type="project" value="UniProtKB-UniRule"/>
</dbReference>
<comment type="similarity">
    <text evidence="9">Belongs to the peptidase T1B family.</text>
</comment>
<evidence type="ECO:0000256" key="5">
    <source>
        <dbReference type="ARBA" id="ARBA00022801"/>
    </source>
</evidence>
<reference evidence="11" key="1">
    <citation type="submission" date="2022-01" db="EMBL/GenBank/DDBJ databases">
        <title>Antribacter sp. nov., isolated from Guizhou of China.</title>
        <authorList>
            <person name="Chengliang C."/>
            <person name="Ya Z."/>
        </authorList>
    </citation>
    <scope>NUCLEOTIDE SEQUENCE</scope>
    <source>
        <strain evidence="11">KLBMP 9083</strain>
    </source>
</reference>
<keyword evidence="6 9" id="KW-0068">Autocatalytic cleavage</keyword>
<sequence length="289" mass="30079">MGIGEGTSGRLPDAFLRPGSSSFVDFLADHAPDLLPGRRAAALGGAAAGVVNPASLAPHATTIVAVSYGTPGEPGTGAVMAGDRRATMGSMIANRAIEKVFPADEFSAVGIAGTAGIAVELVRLFQLELEHFEKIEGSLLSLDGKANRLGTMIRGNLPMAIQGLAVVPLFAGYDLDRGAGRIFSYDVTGGRYEEHEHYSVGSGSVFARGALKKLWQPGLDASGAVRVAVEALYDAADDDSATGGPDTVRRIYPVVATVTADGYRRIGEDELEQVVEQIVARRRQGGALA</sequence>
<comment type="subcellular location">
    <subcellularLocation>
        <location evidence="9">Cytoplasm</location>
    </subcellularLocation>
</comment>
<evidence type="ECO:0000256" key="7">
    <source>
        <dbReference type="ARBA" id="ARBA00022942"/>
    </source>
</evidence>
<dbReference type="Proteomes" id="UP001165405">
    <property type="component" value="Unassembled WGS sequence"/>
</dbReference>
<dbReference type="AlphaFoldDB" id="A0AA41U962"/>
<dbReference type="GO" id="GO:0005737">
    <property type="term" value="C:cytoplasm"/>
    <property type="evidence" value="ECO:0007669"/>
    <property type="project" value="UniProtKB-SubCell"/>
</dbReference>
<evidence type="ECO:0000313" key="12">
    <source>
        <dbReference type="Proteomes" id="UP001165405"/>
    </source>
</evidence>
<dbReference type="RefSeq" id="WP_236089042.1">
    <property type="nucleotide sequence ID" value="NZ_JAKGSG010000028.1"/>
</dbReference>
<dbReference type="CDD" id="cd01906">
    <property type="entry name" value="proteasome_protease_HslV"/>
    <property type="match status" value="1"/>
</dbReference>
<comment type="pathway">
    <text evidence="9">Protein degradation; proteasomal Pup-dependent pathway.</text>
</comment>
<dbReference type="InterPro" id="IPR029055">
    <property type="entry name" value="Ntn_hydrolases_N"/>
</dbReference>
<protein>
    <recommendedName>
        <fullName evidence="9 10">Proteasome subunit beta</fullName>
        <ecNumber evidence="9 10">3.4.25.1</ecNumber>
    </recommendedName>
    <alternativeName>
        <fullName evidence="9">20S proteasome beta subunit</fullName>
    </alternativeName>
    <alternativeName>
        <fullName evidence="9">Proteasome core protein PrcB</fullName>
    </alternativeName>
</protein>
<dbReference type="EMBL" id="JAKGSG010000028">
    <property type="protein sequence ID" value="MCF4121247.1"/>
    <property type="molecule type" value="Genomic_DNA"/>
</dbReference>
<dbReference type="GO" id="GO:0019941">
    <property type="term" value="P:modification-dependent protein catabolic process"/>
    <property type="evidence" value="ECO:0007669"/>
    <property type="project" value="UniProtKB-UniRule"/>
</dbReference>
<dbReference type="GO" id="GO:0004298">
    <property type="term" value="F:threonine-type endopeptidase activity"/>
    <property type="evidence" value="ECO:0007669"/>
    <property type="project" value="UniProtKB-UniRule"/>
</dbReference>
<evidence type="ECO:0000313" key="11">
    <source>
        <dbReference type="EMBL" id="MCF4121247.1"/>
    </source>
</evidence>
<evidence type="ECO:0000256" key="8">
    <source>
        <dbReference type="ARBA" id="ARBA00023145"/>
    </source>
</evidence>
<dbReference type="InterPro" id="IPR001353">
    <property type="entry name" value="Proteasome_sua/b"/>
</dbReference>
<comment type="caution">
    <text evidence="11">The sequence shown here is derived from an EMBL/GenBank/DDBJ whole genome shotgun (WGS) entry which is preliminary data.</text>
</comment>
<dbReference type="InterPro" id="IPR023333">
    <property type="entry name" value="Proteasome_suB-type"/>
</dbReference>
<dbReference type="GO" id="GO:0019774">
    <property type="term" value="C:proteasome core complex, beta-subunit complex"/>
    <property type="evidence" value="ECO:0007669"/>
    <property type="project" value="UniProtKB-UniRule"/>
</dbReference>
<evidence type="ECO:0000256" key="3">
    <source>
        <dbReference type="ARBA" id="ARBA00022670"/>
    </source>
</evidence>
<keyword evidence="5 9" id="KW-0378">Hydrolase</keyword>
<name>A0AA41U962_9MICO</name>
<organism evidence="11 12">
    <name type="scientific">Antribacter soli</name>
    <dbReference type="NCBI Taxonomy" id="2910976"/>
    <lineage>
        <taxon>Bacteria</taxon>
        <taxon>Bacillati</taxon>
        <taxon>Actinomycetota</taxon>
        <taxon>Actinomycetes</taxon>
        <taxon>Micrococcales</taxon>
        <taxon>Promicromonosporaceae</taxon>
        <taxon>Antribacter</taxon>
    </lineage>
</organism>
<keyword evidence="7 9" id="KW-0647">Proteasome</keyword>
<dbReference type="Pfam" id="PF00227">
    <property type="entry name" value="Proteasome"/>
    <property type="match status" value="1"/>
</dbReference>
<feature type="propeptide" id="PRO_5041499280" description="Removed in mature form; by autocatalysis" evidence="9">
    <location>
        <begin position="1"/>
        <end position="60"/>
    </location>
</feature>
<evidence type="ECO:0000256" key="6">
    <source>
        <dbReference type="ARBA" id="ARBA00022813"/>
    </source>
</evidence>
<evidence type="ECO:0000256" key="4">
    <source>
        <dbReference type="ARBA" id="ARBA00022698"/>
    </source>
</evidence>
<gene>
    <name evidence="9 11" type="primary">prcB</name>
    <name evidence="11" type="ORF">L1785_09655</name>
</gene>
<keyword evidence="2 9" id="KW-0963">Cytoplasm</keyword>
<comment type="catalytic activity">
    <reaction evidence="1 9">
        <text>Cleavage of peptide bonds with very broad specificity.</text>
        <dbReference type="EC" id="3.4.25.1"/>
    </reaction>
</comment>
<keyword evidence="12" id="KW-1185">Reference proteome</keyword>
<keyword evidence="4 9" id="KW-0888">Threonine protease</keyword>
<comment type="activity regulation">
    <text evidence="9">The formation of the proteasomal ATPase ARC-20S proteasome complex, likely via the docking of the C-termini of ARC into the intersubunit pockets in the alpha-rings, may trigger opening of the gate for substrate entry. Interconversion between the open-gate and close-gate conformations leads to a dynamic regulation of the 20S proteasome proteolysis activity.</text>
</comment>
<dbReference type="EC" id="3.4.25.1" evidence="9 10"/>
<dbReference type="Gene3D" id="3.60.20.10">
    <property type="entry name" value="Glutamine Phosphoribosylpyrophosphate, subunit 1, domain 1"/>
    <property type="match status" value="1"/>
</dbReference>
<proteinExistence type="inferred from homology"/>
<comment type="function">
    <text evidence="9">Component of the proteasome core, a large protease complex with broad specificity involved in protein degradation.</text>
</comment>